<dbReference type="Proteomes" id="UP000811255">
    <property type="component" value="Unassembled WGS sequence"/>
</dbReference>
<keyword evidence="1" id="KW-0732">Signal</keyword>
<dbReference type="RefSeq" id="WP_214535254.1">
    <property type="nucleotide sequence ID" value="NZ_JAHFVK010000001.1"/>
</dbReference>
<evidence type="ECO:0000313" key="3">
    <source>
        <dbReference type="Proteomes" id="UP000811255"/>
    </source>
</evidence>
<evidence type="ECO:0000313" key="2">
    <source>
        <dbReference type="EMBL" id="MBT2133879.1"/>
    </source>
</evidence>
<organism evidence="2 3">
    <name type="scientific">Croceibacterium selenioxidans</name>
    <dbReference type="NCBI Taxonomy" id="2838833"/>
    <lineage>
        <taxon>Bacteria</taxon>
        <taxon>Pseudomonadati</taxon>
        <taxon>Pseudomonadota</taxon>
        <taxon>Alphaproteobacteria</taxon>
        <taxon>Sphingomonadales</taxon>
        <taxon>Erythrobacteraceae</taxon>
        <taxon>Croceibacterium</taxon>
    </lineage>
</organism>
<evidence type="ECO:0008006" key="4">
    <source>
        <dbReference type="Google" id="ProtNLM"/>
    </source>
</evidence>
<protein>
    <recommendedName>
        <fullName evidence="4">Lipoprotein</fullName>
    </recommendedName>
</protein>
<evidence type="ECO:0000256" key="1">
    <source>
        <dbReference type="SAM" id="SignalP"/>
    </source>
</evidence>
<keyword evidence="3" id="KW-1185">Reference proteome</keyword>
<name>A0ABS5W2K1_9SPHN</name>
<feature type="chain" id="PRO_5046660610" description="Lipoprotein" evidence="1">
    <location>
        <begin position="18"/>
        <end position="126"/>
    </location>
</feature>
<reference evidence="2 3" key="1">
    <citation type="submission" date="2021-05" db="EMBL/GenBank/DDBJ databases">
        <title>Croceibacterium sp. LX-88 genome sequence.</title>
        <authorList>
            <person name="Luo X."/>
        </authorList>
    </citation>
    <scope>NUCLEOTIDE SEQUENCE [LARGE SCALE GENOMIC DNA]</scope>
    <source>
        <strain evidence="2 3">LX-88</strain>
    </source>
</reference>
<proteinExistence type="predicted"/>
<accession>A0ABS5W2K1</accession>
<dbReference type="EMBL" id="JAHFVK010000001">
    <property type="protein sequence ID" value="MBT2133879.1"/>
    <property type="molecule type" value="Genomic_DNA"/>
</dbReference>
<sequence>MKTIALVCVLAALAACSRSETPAEREAAEAAAAPIGPYQLEAGTYSYTRSDGVSGVNTLAADGTFSNAVTGGEVETGKWGQEGELGCLVPDDGTAKRCYRFSRPDSKGLFTGVMADGLTVEVRKVT</sequence>
<feature type="signal peptide" evidence="1">
    <location>
        <begin position="1"/>
        <end position="17"/>
    </location>
</feature>
<dbReference type="PROSITE" id="PS51257">
    <property type="entry name" value="PROKAR_LIPOPROTEIN"/>
    <property type="match status" value="1"/>
</dbReference>
<comment type="caution">
    <text evidence="2">The sequence shown here is derived from an EMBL/GenBank/DDBJ whole genome shotgun (WGS) entry which is preliminary data.</text>
</comment>
<gene>
    <name evidence="2" type="ORF">KK137_05990</name>
</gene>